<comment type="similarity">
    <text evidence="1">Belongs to the DCC1 family.</text>
</comment>
<dbReference type="PANTHER" id="PTHR13395:SF6">
    <property type="entry name" value="SISTER CHROMATID COHESION PROTEIN DCC1"/>
    <property type="match status" value="1"/>
</dbReference>
<reference evidence="5 6" key="1">
    <citation type="journal article" date="2016" name="Genome Biol. Evol.">
        <title>Gene Family Evolution Reflects Adaptation to Soil Environmental Stressors in the Genome of the Collembolan Orchesella cincta.</title>
        <authorList>
            <person name="Faddeeva-Vakhrusheva A."/>
            <person name="Derks M.F."/>
            <person name="Anvar S.Y."/>
            <person name="Agamennone V."/>
            <person name="Suring W."/>
            <person name="Smit S."/>
            <person name="van Straalen N.M."/>
            <person name="Roelofs D."/>
        </authorList>
    </citation>
    <scope>NUCLEOTIDE SEQUENCE [LARGE SCALE GENOMIC DNA]</scope>
    <source>
        <tissue evidence="5">Mixed pool</tissue>
    </source>
</reference>
<keyword evidence="3" id="KW-0235">DNA replication</keyword>
<dbReference type="Proteomes" id="UP000094527">
    <property type="component" value="Unassembled WGS sequence"/>
</dbReference>
<accession>A0A1D2NG01</accession>
<dbReference type="Pfam" id="PF09724">
    <property type="entry name" value="Dcc1"/>
    <property type="match status" value="1"/>
</dbReference>
<evidence type="ECO:0000256" key="4">
    <source>
        <dbReference type="SAM" id="MobiDB-lite"/>
    </source>
</evidence>
<dbReference type="PANTHER" id="PTHR13395">
    <property type="entry name" value="SISTER CHROMATID COHESION PROTEIN DCC1-RELATED"/>
    <property type="match status" value="1"/>
</dbReference>
<dbReference type="GO" id="GO:0000785">
    <property type="term" value="C:chromatin"/>
    <property type="evidence" value="ECO:0007669"/>
    <property type="project" value="TreeGrafter"/>
</dbReference>
<dbReference type="OMA" id="DSESWPF"/>
<evidence type="ECO:0000256" key="3">
    <source>
        <dbReference type="ARBA" id="ARBA00022705"/>
    </source>
</evidence>
<dbReference type="OrthoDB" id="5199543at2759"/>
<keyword evidence="6" id="KW-1185">Reference proteome</keyword>
<evidence type="ECO:0000256" key="1">
    <source>
        <dbReference type="ARBA" id="ARBA00007017"/>
    </source>
</evidence>
<gene>
    <name evidence="5" type="ORF">Ocin01_02512</name>
</gene>
<protein>
    <recommendedName>
        <fullName evidence="2">Sister chromatid cohesion protein DCC1</fullName>
    </recommendedName>
</protein>
<dbReference type="GO" id="GO:0034088">
    <property type="term" value="P:maintenance of mitotic sister chromatid cohesion"/>
    <property type="evidence" value="ECO:0007669"/>
    <property type="project" value="TreeGrafter"/>
</dbReference>
<dbReference type="InterPro" id="IPR019128">
    <property type="entry name" value="Dcc1"/>
</dbReference>
<dbReference type="GO" id="GO:0000775">
    <property type="term" value="C:chromosome, centromeric region"/>
    <property type="evidence" value="ECO:0007669"/>
    <property type="project" value="TreeGrafter"/>
</dbReference>
<dbReference type="EMBL" id="LJIJ01000052">
    <property type="protein sequence ID" value="ODN04174.1"/>
    <property type="molecule type" value="Genomic_DNA"/>
</dbReference>
<feature type="compositionally biased region" description="Low complexity" evidence="4">
    <location>
        <begin position="127"/>
        <end position="142"/>
    </location>
</feature>
<sequence length="450" mass="51052">MPAVTTIDEMEMDVVFENESSLQSLKSGRSAEEIEEILVAAKLDRLDLQPVSQEILFDSKFSTTEFRYIQLDKDMLQTIEVGQVLVFRGDEHDAAVLCTDSETFEIKEAETTNSLLVFKDLQMPDVKSPTGSTGSSKSPGSSANTSLNTSDLNDSTIQDENLLPTPAVKSRMIIDVAHSYLEVKRMRPNMSKIRRLLRGSEYDGKTSMEERRHESSVTLNMLLEKVPASREEIVKHLEEIRVVDINGNLRLVESDYLFRIFSQVLNCVDENSWSSTQIEKDVVVATLSSLVLPFFVEKVFEWFFVPFEEAGASSSKVKYTYQENTVCRFVGETLLKSMGKFNLREFMKVWQESVPEGLKVSPNQLSGIAVYDEDCSPPVIWHFPEDNLPETFTDRLALLFETKARWKLNEISPFTEVFSPPSQNVGNLLTKYARSTTVNGVKYYFSKHGK</sequence>
<name>A0A1D2NG01_ORCCI</name>
<comment type="caution">
    <text evidence="5">The sequence shown here is derived from an EMBL/GenBank/DDBJ whole genome shotgun (WGS) entry which is preliminary data.</text>
</comment>
<proteinExistence type="inferred from homology"/>
<feature type="compositionally biased region" description="Polar residues" evidence="4">
    <location>
        <begin position="143"/>
        <end position="159"/>
    </location>
</feature>
<feature type="region of interest" description="Disordered" evidence="4">
    <location>
        <begin position="126"/>
        <end position="159"/>
    </location>
</feature>
<dbReference type="AlphaFoldDB" id="A0A1D2NG01"/>
<dbReference type="GO" id="GO:0006260">
    <property type="term" value="P:DNA replication"/>
    <property type="evidence" value="ECO:0007669"/>
    <property type="project" value="UniProtKB-KW"/>
</dbReference>
<organism evidence="5 6">
    <name type="scientific">Orchesella cincta</name>
    <name type="common">Springtail</name>
    <name type="synonym">Podura cincta</name>
    <dbReference type="NCBI Taxonomy" id="48709"/>
    <lineage>
        <taxon>Eukaryota</taxon>
        <taxon>Metazoa</taxon>
        <taxon>Ecdysozoa</taxon>
        <taxon>Arthropoda</taxon>
        <taxon>Hexapoda</taxon>
        <taxon>Collembola</taxon>
        <taxon>Entomobryomorpha</taxon>
        <taxon>Entomobryoidea</taxon>
        <taxon>Orchesellidae</taxon>
        <taxon>Orchesellinae</taxon>
        <taxon>Orchesella</taxon>
    </lineage>
</organism>
<dbReference type="STRING" id="48709.A0A1D2NG01"/>
<evidence type="ECO:0000256" key="2">
    <source>
        <dbReference type="ARBA" id="ARBA00017682"/>
    </source>
</evidence>
<evidence type="ECO:0000313" key="5">
    <source>
        <dbReference type="EMBL" id="ODN04174.1"/>
    </source>
</evidence>
<evidence type="ECO:0000313" key="6">
    <source>
        <dbReference type="Proteomes" id="UP000094527"/>
    </source>
</evidence>
<dbReference type="GO" id="GO:0031390">
    <property type="term" value="C:Ctf18 RFC-like complex"/>
    <property type="evidence" value="ECO:0007669"/>
    <property type="project" value="InterPro"/>
</dbReference>